<feature type="region of interest" description="Disordered" evidence="1">
    <location>
        <begin position="1114"/>
        <end position="1134"/>
    </location>
</feature>
<feature type="signal peptide" evidence="2">
    <location>
        <begin position="1"/>
        <end position="25"/>
    </location>
</feature>
<feature type="region of interest" description="Disordered" evidence="1">
    <location>
        <begin position="985"/>
        <end position="1011"/>
    </location>
</feature>
<keyword evidence="2" id="KW-0732">Signal</keyword>
<feature type="compositionally biased region" description="Low complexity" evidence="1">
    <location>
        <begin position="985"/>
        <end position="1001"/>
    </location>
</feature>
<sequence length="1306" mass="132924">MRASHLTVVLVTVVGLQFFATGVTASANADDLKQRDKVESPAAALKVEHHARSPQDLDAFTSYDYGYTYPPPPSPTSYGDQPPSTVISSANSAHVSSTEVGSVASDSSTYGVSDSVTLSLTVSAGATTTLSNAVTYPPSSDSTSSTASSKVASTIVTLISSSSIASSVSSSLLTESTLWPPANTSTRTATSSIFATSLSANQTASSETISGTFASASEVNNGTAVSSTGSASATSTPTPPFSAFNSSSKIQTGTGGPVSAFFNTSTSITSLFVSSEQASTLTQPVETPWPTLWHSTGFPTSVTSSQTYSPNSSSLRTSSVDFSVSASSFIVVPSIVTLSANGTVRLTTLSHTLQATVGWNSTQSGAPVTGIQTTLGTGVSTSVLISSRVSGALPVNSSTVDGHVNRTISSSPTGNWTSHPVVTVILPTSTLVISGTGSIVRTSIAVTAAPWFPANSTIWPSGTLASISEESPPPTPSGTGTFPSAATSSRATGPYPASNTTTLTLPTGSASSRVSGARITISANGTGFTAPWNSSTIMTLTRGSTAGTVVITSIGNATSITATLATPPQLPNSTWAASANATWMATSHSGDPATSNRTSIGASATLPPWPVFNSTQASLTGTVSIPAITSSATSISNTTASASASFPWINSTSSGGLTASVIIVSGGSTITLWPTGMTPSLTSSSNGTLLQTSTANATSSLTSSAASAPFPTFNLTQIPWPTAINSSGRPPSTVYSGTVAITYTSIGSDRPPFPTTNSTKLSGPTGSGTWASGTLFQTSEPSEASNNTSSTVNLPPFPTTGNATAIPRPTWIPGTASGLPVTTLTATGANGSTTQTLSIVPLPPFPTFNSTTTPGATGTSAGTGVSVTWRGTGGPFSAPTDPSSTWSRWPNSTASNMLPTTSIPTTQSGTAPLPTPRNTTTVTNANGTAFSTGSPPVTIGHPSSLPPFSNSTTISGAISTSHFTWTMSGSVFSSVSILPVPTLSPFNSSSSRVSSGTAPSSGPSLTESAGPALTNSASLASGASSACNTVTVTNGTVTQVVTTSIIINSATAKADPTVVYPPSSSNNTAYTAYPSRSSCSSRWQNITIASTAGFTGSWTSSARTNHPATTFITSTTSRLSNPSRDSGAFSDTSFSVAGTPTTTISNMPLPSSPAYPWGGLGPIFRHHSGTEPVDDDAGSPDGPVVQGRDGVWNISMHLMAPQTLPHRRAKKQRLLFTPPQIPRREPQRQPFEPVVEVTVRVRAQRLEVRVARPRVDGPLELLFFNVDEARGAHEGGVGGRRVHVAACYTAASEEKVGEFVDWGVWR</sequence>
<dbReference type="KEGG" id="clup:CLUP02_14655"/>
<feature type="compositionally biased region" description="Polar residues" evidence="1">
    <location>
        <begin position="485"/>
        <end position="509"/>
    </location>
</feature>
<evidence type="ECO:0000313" key="3">
    <source>
        <dbReference type="EMBL" id="UQC89127.1"/>
    </source>
</evidence>
<name>A0A9Q8T4S9_9PEZI</name>
<dbReference type="GeneID" id="73348592"/>
<keyword evidence="4" id="KW-1185">Reference proteome</keyword>
<reference evidence="3" key="1">
    <citation type="journal article" date="2021" name="Mol. Plant Microbe Interact.">
        <title>Complete Genome Sequence of the Plant-Pathogenic Fungus Colletotrichum lupini.</title>
        <authorList>
            <person name="Baroncelli R."/>
            <person name="Pensec F."/>
            <person name="Da Lio D."/>
            <person name="Boufleur T."/>
            <person name="Vicente I."/>
            <person name="Sarrocco S."/>
            <person name="Picot A."/>
            <person name="Baraldi E."/>
            <person name="Sukno S."/>
            <person name="Thon M."/>
            <person name="Le Floch G."/>
        </authorList>
    </citation>
    <scope>NUCLEOTIDE SEQUENCE</scope>
    <source>
        <strain evidence="3">IMI 504893</strain>
    </source>
</reference>
<dbReference type="EMBL" id="CP019480">
    <property type="protein sequence ID" value="UQC89127.1"/>
    <property type="molecule type" value="Genomic_DNA"/>
</dbReference>
<organism evidence="3 4">
    <name type="scientific">Colletotrichum lupini</name>
    <dbReference type="NCBI Taxonomy" id="145971"/>
    <lineage>
        <taxon>Eukaryota</taxon>
        <taxon>Fungi</taxon>
        <taxon>Dikarya</taxon>
        <taxon>Ascomycota</taxon>
        <taxon>Pezizomycotina</taxon>
        <taxon>Sordariomycetes</taxon>
        <taxon>Hypocreomycetidae</taxon>
        <taxon>Glomerellales</taxon>
        <taxon>Glomerellaceae</taxon>
        <taxon>Colletotrichum</taxon>
        <taxon>Colletotrichum acutatum species complex</taxon>
    </lineage>
</organism>
<evidence type="ECO:0000313" key="4">
    <source>
        <dbReference type="Proteomes" id="UP000830671"/>
    </source>
</evidence>
<feature type="region of interest" description="Disordered" evidence="1">
    <location>
        <begin position="746"/>
        <end position="795"/>
    </location>
</feature>
<dbReference type="RefSeq" id="XP_049150728.1">
    <property type="nucleotide sequence ID" value="XM_049293582.1"/>
</dbReference>
<feature type="region of interest" description="Disordered" evidence="1">
    <location>
        <begin position="463"/>
        <end position="509"/>
    </location>
</feature>
<evidence type="ECO:0000256" key="2">
    <source>
        <dbReference type="SAM" id="SignalP"/>
    </source>
</evidence>
<gene>
    <name evidence="3" type="ORF">CLUP02_14655</name>
</gene>
<accession>A0A9Q8T4S9</accession>
<feature type="chain" id="PRO_5040177685" evidence="2">
    <location>
        <begin position="26"/>
        <end position="1306"/>
    </location>
</feature>
<dbReference type="Proteomes" id="UP000830671">
    <property type="component" value="Chromosome 8"/>
</dbReference>
<protein>
    <submittedName>
        <fullName evidence="3">Uncharacterized protein</fullName>
    </submittedName>
</protein>
<evidence type="ECO:0000256" key="1">
    <source>
        <dbReference type="SAM" id="MobiDB-lite"/>
    </source>
</evidence>
<proteinExistence type="predicted"/>
<feature type="compositionally biased region" description="Polar residues" evidence="1">
    <location>
        <begin position="755"/>
        <end position="795"/>
    </location>
</feature>